<name>A0A563VUT9_9CYAN</name>
<dbReference type="Proteomes" id="UP000320055">
    <property type="component" value="Unassembled WGS sequence"/>
</dbReference>
<dbReference type="InterPro" id="IPR051598">
    <property type="entry name" value="TSUP/Inactive_protease-like"/>
</dbReference>
<proteinExistence type="inferred from homology"/>
<keyword evidence="3 6" id="KW-0812">Transmembrane</keyword>
<keyword evidence="6" id="KW-1003">Cell membrane</keyword>
<dbReference type="PANTHER" id="PTHR43701:SF2">
    <property type="entry name" value="MEMBRANE TRANSPORTER PROTEIN YJNA-RELATED"/>
    <property type="match status" value="1"/>
</dbReference>
<organism evidence="7 8">
    <name type="scientific">Hyella patelloides LEGE 07179</name>
    <dbReference type="NCBI Taxonomy" id="945734"/>
    <lineage>
        <taxon>Bacteria</taxon>
        <taxon>Bacillati</taxon>
        <taxon>Cyanobacteriota</taxon>
        <taxon>Cyanophyceae</taxon>
        <taxon>Pleurocapsales</taxon>
        <taxon>Hyellaceae</taxon>
        <taxon>Hyella</taxon>
    </lineage>
</organism>
<evidence type="ECO:0000256" key="1">
    <source>
        <dbReference type="ARBA" id="ARBA00004141"/>
    </source>
</evidence>
<dbReference type="AlphaFoldDB" id="A0A563VUT9"/>
<keyword evidence="5 6" id="KW-0472">Membrane</keyword>
<protein>
    <recommendedName>
        <fullName evidence="6">Probable membrane transporter protein</fullName>
    </recommendedName>
</protein>
<feature type="transmembrane region" description="Helical" evidence="6">
    <location>
        <begin position="198"/>
        <end position="217"/>
    </location>
</feature>
<dbReference type="PANTHER" id="PTHR43701">
    <property type="entry name" value="MEMBRANE TRANSPORTER PROTEIN MJ0441-RELATED"/>
    <property type="match status" value="1"/>
</dbReference>
<gene>
    <name evidence="7" type="ORF">H1P_3010005</name>
</gene>
<feature type="transmembrane region" description="Helical" evidence="6">
    <location>
        <begin position="165"/>
        <end position="192"/>
    </location>
</feature>
<keyword evidence="8" id="KW-1185">Reference proteome</keyword>
<dbReference type="InterPro" id="IPR002781">
    <property type="entry name" value="TM_pro_TauE-like"/>
</dbReference>
<feature type="transmembrane region" description="Helical" evidence="6">
    <location>
        <begin position="253"/>
        <end position="270"/>
    </location>
</feature>
<evidence type="ECO:0000256" key="5">
    <source>
        <dbReference type="ARBA" id="ARBA00023136"/>
    </source>
</evidence>
<evidence type="ECO:0000256" key="2">
    <source>
        <dbReference type="ARBA" id="ARBA00009142"/>
    </source>
</evidence>
<evidence type="ECO:0000313" key="7">
    <source>
        <dbReference type="EMBL" id="VEP15041.1"/>
    </source>
</evidence>
<keyword evidence="4 6" id="KW-1133">Transmembrane helix</keyword>
<dbReference type="GO" id="GO:0005886">
    <property type="term" value="C:plasma membrane"/>
    <property type="evidence" value="ECO:0007669"/>
    <property type="project" value="UniProtKB-SubCell"/>
</dbReference>
<dbReference type="Pfam" id="PF01925">
    <property type="entry name" value="TauE"/>
    <property type="match status" value="1"/>
</dbReference>
<comment type="similarity">
    <text evidence="2 6">Belongs to the 4-toluene sulfonate uptake permease (TSUP) (TC 2.A.102) family.</text>
</comment>
<evidence type="ECO:0000313" key="8">
    <source>
        <dbReference type="Proteomes" id="UP000320055"/>
    </source>
</evidence>
<sequence length="272" mass="28143">MTLIIGYILAGCIGLSLGLIGGGGSILAVPILIYVMGVAPKAAIAMSLAIVGIVSLIGAIPHWLQGNVNLRIAAIFAPAAMVGAYLGASLASFPFITETFQLICFGLVMVIASVLMIRKDSKSSQKQKAFSAKKSDLSFRHQSKGLTLPSACMHRHGLAIPLEGLGVGILTGFVGVGGGFAIIPALVLLGGIPMKEAIGTSLLIIAFKSATGFLGYLSQVELDWNLVSSFTIAASLGTLAGAYLTGFIDAKNLQKGFGYFVLAVAVFVLIKR</sequence>
<evidence type="ECO:0000256" key="3">
    <source>
        <dbReference type="ARBA" id="ARBA00022692"/>
    </source>
</evidence>
<feature type="transmembrane region" description="Helical" evidence="6">
    <location>
        <begin position="224"/>
        <end position="247"/>
    </location>
</feature>
<reference evidence="7 8" key="1">
    <citation type="submission" date="2019-01" db="EMBL/GenBank/DDBJ databases">
        <authorList>
            <person name="Brito A."/>
        </authorList>
    </citation>
    <scope>NUCLEOTIDE SEQUENCE [LARGE SCALE GENOMIC DNA]</scope>
    <source>
        <strain evidence="7">1</strain>
    </source>
</reference>
<dbReference type="EMBL" id="CAACVJ010000226">
    <property type="protein sequence ID" value="VEP15041.1"/>
    <property type="molecule type" value="Genomic_DNA"/>
</dbReference>
<evidence type="ECO:0000256" key="6">
    <source>
        <dbReference type="RuleBase" id="RU363041"/>
    </source>
</evidence>
<dbReference type="RefSeq" id="WP_144873800.1">
    <property type="nucleotide sequence ID" value="NZ_LR214042.1"/>
</dbReference>
<feature type="transmembrane region" description="Helical" evidence="6">
    <location>
        <begin position="99"/>
        <end position="117"/>
    </location>
</feature>
<comment type="subcellular location">
    <subcellularLocation>
        <location evidence="6">Cell membrane</location>
        <topology evidence="6">Multi-pass membrane protein</topology>
    </subcellularLocation>
    <subcellularLocation>
        <location evidence="1">Membrane</location>
        <topology evidence="1">Multi-pass membrane protein</topology>
    </subcellularLocation>
</comment>
<dbReference type="OrthoDB" id="528320at2"/>
<feature type="transmembrane region" description="Helical" evidence="6">
    <location>
        <begin position="42"/>
        <end position="60"/>
    </location>
</feature>
<evidence type="ECO:0000256" key="4">
    <source>
        <dbReference type="ARBA" id="ARBA00022989"/>
    </source>
</evidence>
<accession>A0A563VUT9</accession>
<feature type="transmembrane region" description="Helical" evidence="6">
    <location>
        <begin position="72"/>
        <end position="93"/>
    </location>
</feature>
<feature type="transmembrane region" description="Helical" evidence="6">
    <location>
        <begin position="7"/>
        <end position="36"/>
    </location>
</feature>